<evidence type="ECO:0000256" key="1">
    <source>
        <dbReference type="ARBA" id="ARBA00004141"/>
    </source>
</evidence>
<dbReference type="Pfam" id="PF01925">
    <property type="entry name" value="TauE"/>
    <property type="match status" value="1"/>
</dbReference>
<evidence type="ECO:0000256" key="5">
    <source>
        <dbReference type="RuleBase" id="RU363041"/>
    </source>
</evidence>
<evidence type="ECO:0000313" key="6">
    <source>
        <dbReference type="EMBL" id="MFD2696834.1"/>
    </source>
</evidence>
<comment type="similarity">
    <text evidence="5">Belongs to the 4-toluene sulfonate uptake permease (TSUP) (TC 2.A.102) family.</text>
</comment>
<comment type="subcellular location">
    <subcellularLocation>
        <location evidence="5">Cell membrane</location>
        <topology evidence="5">Multi-pass membrane protein</topology>
    </subcellularLocation>
    <subcellularLocation>
        <location evidence="1">Membrane</location>
        <topology evidence="1">Multi-pass membrane protein</topology>
    </subcellularLocation>
</comment>
<dbReference type="Proteomes" id="UP001597357">
    <property type="component" value="Unassembled WGS sequence"/>
</dbReference>
<dbReference type="PANTHER" id="PTHR43701">
    <property type="entry name" value="MEMBRANE TRANSPORTER PROTEIN MJ0441-RELATED"/>
    <property type="match status" value="1"/>
</dbReference>
<accession>A0ABW5SB68</accession>
<feature type="transmembrane region" description="Helical" evidence="5">
    <location>
        <begin position="43"/>
        <end position="62"/>
    </location>
</feature>
<evidence type="ECO:0000256" key="2">
    <source>
        <dbReference type="ARBA" id="ARBA00022692"/>
    </source>
</evidence>
<protein>
    <recommendedName>
        <fullName evidence="5">Probable membrane transporter protein</fullName>
    </recommendedName>
</protein>
<feature type="transmembrane region" description="Helical" evidence="5">
    <location>
        <begin position="6"/>
        <end position="36"/>
    </location>
</feature>
<dbReference type="EMBL" id="JBHULZ010000009">
    <property type="protein sequence ID" value="MFD2696834.1"/>
    <property type="molecule type" value="Genomic_DNA"/>
</dbReference>
<feature type="transmembrane region" description="Helical" evidence="5">
    <location>
        <begin position="113"/>
        <end position="131"/>
    </location>
</feature>
<evidence type="ECO:0000256" key="3">
    <source>
        <dbReference type="ARBA" id="ARBA00022989"/>
    </source>
</evidence>
<gene>
    <name evidence="6" type="ORF">ACFSQ0_02420</name>
</gene>
<comment type="caution">
    <text evidence="6">The sequence shown here is derived from an EMBL/GenBank/DDBJ whole genome shotgun (WGS) entry which is preliminary data.</text>
</comment>
<sequence length="269" mass="28933">MEIYEMLGYAGALIIGLVLGLIGGGGSILTVPILVYALSLNPIFATAYSLFVVGITSLIGAIKNMSKGLVDFKTAIIFAIPAFIAVYLTRAFLIPALPDKLLEINNFTLTKNLAIMLFFALIMLLASFSMIRNKKGENDNNGPVSYNYPLIVVEGIVVGAITGIVGAGGGFLIIPALVLFAKLPMKKAVATSLLIIAIKSLTGFLGDVQNLDINWPFLLTFSGLSIVGIFIGIWLNKFIDGKKLKKVFGWFVLLMGIYIIYKELAAQGF</sequence>
<keyword evidence="3 5" id="KW-1133">Transmembrane helix</keyword>
<dbReference type="InterPro" id="IPR051598">
    <property type="entry name" value="TSUP/Inactive_protease-like"/>
</dbReference>
<keyword evidence="5" id="KW-1003">Cell membrane</keyword>
<feature type="transmembrane region" description="Helical" evidence="5">
    <location>
        <begin position="151"/>
        <end position="181"/>
    </location>
</feature>
<organism evidence="6 7">
    <name type="scientific">Mesonia sediminis</name>
    <dbReference type="NCBI Taxonomy" id="1703946"/>
    <lineage>
        <taxon>Bacteria</taxon>
        <taxon>Pseudomonadati</taxon>
        <taxon>Bacteroidota</taxon>
        <taxon>Flavobacteriia</taxon>
        <taxon>Flavobacteriales</taxon>
        <taxon>Flavobacteriaceae</taxon>
        <taxon>Mesonia</taxon>
    </lineage>
</organism>
<feature type="transmembrane region" description="Helical" evidence="5">
    <location>
        <begin position="217"/>
        <end position="235"/>
    </location>
</feature>
<dbReference type="RefSeq" id="WP_379043607.1">
    <property type="nucleotide sequence ID" value="NZ_JBHULZ010000009.1"/>
</dbReference>
<dbReference type="PANTHER" id="PTHR43701:SF2">
    <property type="entry name" value="MEMBRANE TRANSPORTER PROTEIN YJNA-RELATED"/>
    <property type="match status" value="1"/>
</dbReference>
<evidence type="ECO:0000313" key="7">
    <source>
        <dbReference type="Proteomes" id="UP001597357"/>
    </source>
</evidence>
<dbReference type="InterPro" id="IPR002781">
    <property type="entry name" value="TM_pro_TauE-like"/>
</dbReference>
<feature type="transmembrane region" description="Helical" evidence="5">
    <location>
        <begin position="74"/>
        <end position="93"/>
    </location>
</feature>
<name>A0ABW5SB68_9FLAO</name>
<keyword evidence="2 5" id="KW-0812">Transmembrane</keyword>
<keyword evidence="7" id="KW-1185">Reference proteome</keyword>
<feature type="transmembrane region" description="Helical" evidence="5">
    <location>
        <begin position="247"/>
        <end position="264"/>
    </location>
</feature>
<reference evidence="7" key="1">
    <citation type="journal article" date="2019" name="Int. J. Syst. Evol. Microbiol.">
        <title>The Global Catalogue of Microorganisms (GCM) 10K type strain sequencing project: providing services to taxonomists for standard genome sequencing and annotation.</title>
        <authorList>
            <consortium name="The Broad Institute Genomics Platform"/>
            <consortium name="The Broad Institute Genome Sequencing Center for Infectious Disease"/>
            <person name="Wu L."/>
            <person name="Ma J."/>
        </authorList>
    </citation>
    <scope>NUCLEOTIDE SEQUENCE [LARGE SCALE GENOMIC DNA]</scope>
    <source>
        <strain evidence="7">KCTC 42255</strain>
    </source>
</reference>
<evidence type="ECO:0000256" key="4">
    <source>
        <dbReference type="ARBA" id="ARBA00023136"/>
    </source>
</evidence>
<keyword evidence="4 5" id="KW-0472">Membrane</keyword>
<proteinExistence type="inferred from homology"/>